<accession>A0ABP9V7L6</accession>
<dbReference type="Proteomes" id="UP001458946">
    <property type="component" value="Unassembled WGS sequence"/>
</dbReference>
<sequence length="308" mass="31748">MQQIRSWCGALLLSGVLVGCGSGVTTTGTSATDPLTFQTTSLPVGYVGEDFNTSVAVLGGVGPYGYKVIGELPAGLKLSNGMLQGKPTKSGTYKFSIEANDANLSNKVIQYTLNVGELPPFNFEIKLPPAEIRGETRVPVVLNAPRMVRAARVQWDVGKDVQVTAVQPEGNNSVVFWKQSGTLLTVDFGFKTVPKSGARVALVSVKPSVPVSLNSQTLWYEARDGTGKLLGEKKAPPPAPVLDPNKTDPTKPTPPANSPTNPTGTGSSGTGTTGTGTGSAGTTGTGSSETKPPPSPTTPPPDQTGGGK</sequence>
<comment type="caution">
    <text evidence="2">The sequence shown here is derived from an EMBL/GenBank/DDBJ whole genome shotgun (WGS) entry which is preliminary data.</text>
</comment>
<evidence type="ECO:0000313" key="3">
    <source>
        <dbReference type="Proteomes" id="UP001458946"/>
    </source>
</evidence>
<reference evidence="2 3" key="1">
    <citation type="submission" date="2024-02" db="EMBL/GenBank/DDBJ databases">
        <title>Deinococcus xinjiangensis NBRC 107630.</title>
        <authorList>
            <person name="Ichikawa N."/>
            <person name="Katano-Makiyama Y."/>
            <person name="Hidaka K."/>
        </authorList>
    </citation>
    <scope>NUCLEOTIDE SEQUENCE [LARGE SCALE GENOMIC DNA]</scope>
    <source>
        <strain evidence="2 3">NBRC 107630</strain>
    </source>
</reference>
<dbReference type="InterPro" id="IPR013783">
    <property type="entry name" value="Ig-like_fold"/>
</dbReference>
<keyword evidence="3" id="KW-1185">Reference proteome</keyword>
<dbReference type="PROSITE" id="PS51257">
    <property type="entry name" value="PROKAR_LIPOPROTEIN"/>
    <property type="match status" value="1"/>
</dbReference>
<feature type="region of interest" description="Disordered" evidence="1">
    <location>
        <begin position="228"/>
        <end position="308"/>
    </location>
</feature>
<evidence type="ECO:0000313" key="2">
    <source>
        <dbReference type="EMBL" id="GAA5500631.1"/>
    </source>
</evidence>
<dbReference type="Gene3D" id="2.60.40.10">
    <property type="entry name" value="Immunoglobulins"/>
    <property type="match status" value="1"/>
</dbReference>
<evidence type="ECO:0000256" key="1">
    <source>
        <dbReference type="SAM" id="MobiDB-lite"/>
    </source>
</evidence>
<organism evidence="2 3">
    <name type="scientific">Deinococcus xinjiangensis</name>
    <dbReference type="NCBI Taxonomy" id="457454"/>
    <lineage>
        <taxon>Bacteria</taxon>
        <taxon>Thermotogati</taxon>
        <taxon>Deinococcota</taxon>
        <taxon>Deinococci</taxon>
        <taxon>Deinococcales</taxon>
        <taxon>Deinococcaceae</taxon>
        <taxon>Deinococcus</taxon>
    </lineage>
</organism>
<gene>
    <name evidence="2" type="ORF">Dxin01_00353</name>
</gene>
<name>A0ABP9V7L6_9DEIO</name>
<dbReference type="RefSeq" id="WP_353540608.1">
    <property type="nucleotide sequence ID" value="NZ_BAABRN010000002.1"/>
</dbReference>
<proteinExistence type="predicted"/>
<dbReference type="EMBL" id="BAABRN010000002">
    <property type="protein sequence ID" value="GAA5500631.1"/>
    <property type="molecule type" value="Genomic_DNA"/>
</dbReference>
<protein>
    <submittedName>
        <fullName evidence="2">Uncharacterized protein</fullName>
    </submittedName>
</protein>
<feature type="compositionally biased region" description="Gly residues" evidence="1">
    <location>
        <begin position="266"/>
        <end position="284"/>
    </location>
</feature>
<feature type="compositionally biased region" description="Pro residues" evidence="1">
    <location>
        <begin position="291"/>
        <end position="302"/>
    </location>
</feature>